<evidence type="ECO:0000259" key="3">
    <source>
        <dbReference type="Pfam" id="PF13192"/>
    </source>
</evidence>
<reference evidence="4" key="1">
    <citation type="submission" date="2009-07" db="EMBL/GenBank/DDBJ databases">
        <title>Complete sequence of Geobacter sp. M21.</title>
        <authorList>
            <consortium name="US DOE Joint Genome Institute"/>
            <person name="Lucas S."/>
            <person name="Copeland A."/>
            <person name="Lapidus A."/>
            <person name="Glavina del Rio T."/>
            <person name="Dalin E."/>
            <person name="Tice H."/>
            <person name="Bruce D."/>
            <person name="Goodwin L."/>
            <person name="Pitluck S."/>
            <person name="Saunders E."/>
            <person name="Brettin T."/>
            <person name="Detter J.C."/>
            <person name="Han C."/>
            <person name="Larimer F."/>
            <person name="Land M."/>
            <person name="Hauser L."/>
            <person name="Kyrpides N."/>
            <person name="Ovchinnikova G."/>
            <person name="Lovley D."/>
        </authorList>
    </citation>
    <scope>NUCLEOTIDE SEQUENCE [LARGE SCALE GENOMIC DNA]</scope>
    <source>
        <strain evidence="4">M21</strain>
    </source>
</reference>
<dbReference type="InterPro" id="IPR036249">
    <property type="entry name" value="Thioredoxin-like_sf"/>
</dbReference>
<sequence length="76" mass="7981">MKIEVLGTGCAKCKTLFENAKKAVEESGVAAEVVKVEDIQSIMKYGVMSTPALVVDGQVRFSGKVMSAAEIAGMLS</sequence>
<dbReference type="PANTHER" id="PTHR36450:SF1">
    <property type="entry name" value="THIOREDOXIN"/>
    <property type="match status" value="1"/>
</dbReference>
<feature type="disulfide bond" description="Redox-active" evidence="2">
    <location>
        <begin position="10"/>
        <end position="13"/>
    </location>
</feature>
<protein>
    <submittedName>
        <fullName evidence="4">Redox-active disulfide protein 2</fullName>
    </submittedName>
</protein>
<dbReference type="InterPro" id="IPR005243">
    <property type="entry name" value="THIRX-like_proc"/>
</dbReference>
<evidence type="ECO:0000256" key="2">
    <source>
        <dbReference type="PIRSR" id="PIRSR037031-51"/>
    </source>
</evidence>
<proteinExistence type="predicted"/>
<dbReference type="PIRSF" id="PIRSF037031">
    <property type="entry name" value="Redox_disulphide_2"/>
    <property type="match status" value="1"/>
</dbReference>
<keyword evidence="2" id="KW-1015">Disulfide bond</keyword>
<evidence type="ECO:0000313" key="4">
    <source>
        <dbReference type="EMBL" id="ACT17930.1"/>
    </source>
</evidence>
<dbReference type="PANTHER" id="PTHR36450">
    <property type="entry name" value="THIOREDOXIN"/>
    <property type="match status" value="1"/>
</dbReference>
<keyword evidence="2" id="KW-0676">Redox-active center</keyword>
<feature type="domain" description="Thioredoxin-like fold" evidence="3">
    <location>
        <begin position="1"/>
        <end position="75"/>
    </location>
</feature>
<dbReference type="eggNOG" id="COG0526">
    <property type="taxonomic scope" value="Bacteria"/>
</dbReference>
<dbReference type="Gene3D" id="3.40.30.10">
    <property type="entry name" value="Glutaredoxin"/>
    <property type="match status" value="1"/>
</dbReference>
<evidence type="ECO:0000256" key="1">
    <source>
        <dbReference type="PIRSR" id="PIRSR037031-50"/>
    </source>
</evidence>
<organism evidence="4">
    <name type="scientific">Geobacter sp. (strain M21)</name>
    <dbReference type="NCBI Taxonomy" id="443144"/>
    <lineage>
        <taxon>Bacteria</taxon>
        <taxon>Pseudomonadati</taxon>
        <taxon>Thermodesulfobacteriota</taxon>
        <taxon>Desulfuromonadia</taxon>
        <taxon>Geobacterales</taxon>
        <taxon>Geobacteraceae</taxon>
        <taxon>Geobacter</taxon>
    </lineage>
</organism>
<dbReference type="HOGENOM" id="CLU_090389_18_2_7"/>
<feature type="active site" description="Nucleophile" evidence="1">
    <location>
        <position position="10"/>
    </location>
</feature>
<dbReference type="Pfam" id="PF13192">
    <property type="entry name" value="Thioredoxin_3"/>
    <property type="match status" value="1"/>
</dbReference>
<gene>
    <name evidence="4" type="ordered locus">GM21_1877</name>
</gene>
<dbReference type="EMBL" id="CP001661">
    <property type="protein sequence ID" value="ACT17930.1"/>
    <property type="molecule type" value="Genomic_DNA"/>
</dbReference>
<dbReference type="SUPFAM" id="SSF52833">
    <property type="entry name" value="Thioredoxin-like"/>
    <property type="match status" value="1"/>
</dbReference>
<dbReference type="OrthoDB" id="9800630at2"/>
<dbReference type="AlphaFoldDB" id="C6E764"/>
<dbReference type="STRING" id="443144.GM21_1877"/>
<dbReference type="KEGG" id="gem:GM21_1877"/>
<name>C6E764_GEOSM</name>
<dbReference type="NCBIfam" id="TIGR00412">
    <property type="entry name" value="redox_disulf_2"/>
    <property type="match status" value="1"/>
</dbReference>
<feature type="active site" description="Nucleophile" evidence="1">
    <location>
        <position position="13"/>
    </location>
</feature>
<accession>C6E764</accession>
<dbReference type="InterPro" id="IPR012336">
    <property type="entry name" value="Thioredoxin-like_fold"/>
</dbReference>